<reference evidence="3" key="2">
    <citation type="journal article" date="2022" name="Microbiol. Resour. Announc.">
        <title>Metagenome Sequencing to Explore Phylogenomics of Terrestrial Cyanobacteria.</title>
        <authorList>
            <person name="Ward R.D."/>
            <person name="Stajich J.E."/>
            <person name="Johansen J.R."/>
            <person name="Huntemann M."/>
            <person name="Clum A."/>
            <person name="Foster B."/>
            <person name="Foster B."/>
            <person name="Roux S."/>
            <person name="Palaniappan K."/>
            <person name="Varghese N."/>
            <person name="Mukherjee S."/>
            <person name="Reddy T.B.K."/>
            <person name="Daum C."/>
            <person name="Copeland A."/>
            <person name="Chen I.A."/>
            <person name="Ivanova N.N."/>
            <person name="Kyrpides N.C."/>
            <person name="Shapiro N."/>
            <person name="Eloe-Fadrosh E.A."/>
            <person name="Pietrasiak N."/>
        </authorList>
    </citation>
    <scope>NUCLEOTIDE SEQUENCE</scope>
    <source>
        <strain evidence="3">HA4357-MV3</strain>
    </source>
</reference>
<dbReference type="PANTHER" id="PTHR35601">
    <property type="entry name" value="TOXIN RELE"/>
    <property type="match status" value="1"/>
</dbReference>
<name>A0A9E3H386_9NOST</name>
<keyword evidence="2" id="KW-1277">Toxin-antitoxin system</keyword>
<evidence type="ECO:0000313" key="4">
    <source>
        <dbReference type="Proteomes" id="UP000813215"/>
    </source>
</evidence>
<sequence length="86" mass="9986">MTYYVEFTSEATDGLEQLTSTIQQRILSKIRWLSENLDNLTPQALSADLSGLFKLRVGDYRIIYSFDSSNQRITVHKIGHRRDVYT</sequence>
<dbReference type="SUPFAM" id="SSF143011">
    <property type="entry name" value="RelE-like"/>
    <property type="match status" value="1"/>
</dbReference>
<dbReference type="InterPro" id="IPR035093">
    <property type="entry name" value="RelE/ParE_toxin_dom_sf"/>
</dbReference>
<dbReference type="Proteomes" id="UP000813215">
    <property type="component" value="Unassembled WGS sequence"/>
</dbReference>
<dbReference type="AlphaFoldDB" id="A0A9E3H386"/>
<accession>A0A9E3H386</accession>
<evidence type="ECO:0000256" key="2">
    <source>
        <dbReference type="ARBA" id="ARBA00022649"/>
    </source>
</evidence>
<evidence type="ECO:0000313" key="3">
    <source>
        <dbReference type="EMBL" id="MBW4430420.1"/>
    </source>
</evidence>
<comment type="similarity">
    <text evidence="1">Belongs to the RelE toxin family.</text>
</comment>
<dbReference type="Gene3D" id="3.30.2310.20">
    <property type="entry name" value="RelE-like"/>
    <property type="match status" value="1"/>
</dbReference>
<dbReference type="InterPro" id="IPR007712">
    <property type="entry name" value="RelE/ParE_toxin"/>
</dbReference>
<reference evidence="3" key="1">
    <citation type="submission" date="2021-05" db="EMBL/GenBank/DDBJ databases">
        <authorList>
            <person name="Pietrasiak N."/>
            <person name="Ward R."/>
            <person name="Stajich J.E."/>
            <person name="Kurbessoian T."/>
        </authorList>
    </citation>
    <scope>NUCLEOTIDE SEQUENCE</scope>
    <source>
        <strain evidence="3">HA4357-MV3</strain>
    </source>
</reference>
<dbReference type="PANTHER" id="PTHR35601:SF1">
    <property type="entry name" value="TOXIN RELE"/>
    <property type="match status" value="1"/>
</dbReference>
<dbReference type="EMBL" id="JAHHHW010000011">
    <property type="protein sequence ID" value="MBW4430420.1"/>
    <property type="molecule type" value="Genomic_DNA"/>
</dbReference>
<dbReference type="Pfam" id="PF05016">
    <property type="entry name" value="ParE_toxin"/>
    <property type="match status" value="1"/>
</dbReference>
<protein>
    <submittedName>
        <fullName evidence="3">Type II toxin-antitoxin system RelE/ParE family toxin</fullName>
    </submittedName>
</protein>
<proteinExistence type="inferred from homology"/>
<organism evidence="3 4">
    <name type="scientific">Pelatocladus maniniholoensis HA4357-MV3</name>
    <dbReference type="NCBI Taxonomy" id="1117104"/>
    <lineage>
        <taxon>Bacteria</taxon>
        <taxon>Bacillati</taxon>
        <taxon>Cyanobacteriota</taxon>
        <taxon>Cyanophyceae</taxon>
        <taxon>Nostocales</taxon>
        <taxon>Nostocaceae</taxon>
        <taxon>Pelatocladus</taxon>
    </lineage>
</organism>
<evidence type="ECO:0000256" key="1">
    <source>
        <dbReference type="ARBA" id="ARBA00006226"/>
    </source>
</evidence>
<comment type="caution">
    <text evidence="3">The sequence shown here is derived from an EMBL/GenBank/DDBJ whole genome shotgun (WGS) entry which is preliminary data.</text>
</comment>
<gene>
    <name evidence="3" type="ORF">KME28_01260</name>
</gene>